<sequence>MALQKVQRTTRRQAVSQTRTRALGVNTQQGDDRLAIMSELSKFAQAGSAEANRAQRAEIETKKALGAERAAQDLVKVEQNRQGITEDDVLATKLAYNAVVGKHDTIQAGNDFVEWYQTNPDADEETVSAKKSELYQPIFEKYGDDDLSLQQISLDVQESQFRLQPIQEKIKGDYTKQKNTEAMTMQLGDFLADPQADIGAIVDTEIPQQAKALGLGEFEYKKLVMSEMVARAADGDGRLLEHLKATDWAKDSVLIDKAEASYQQFTSRENAIAIGDELGSIELENKSLSVPWSTTLKKAEALNKRFPNSISAAKIAQWKKQRATATESRKTTTEMFQLSYDNMFSEEGIPLAMDGTFSPKQKKDFVKGLDKIFSDKTQELIDGGTMTQEEANSHMMKQRLDWSRVNRIKIPLLEENLQGLLSLNPEDYPNSSDLPEYANSALSIIQQMDEQTMGLYFSGRDDLAFAQNIKDGLSTRSPYSAFKRAVNVKNNPFRVSSTLRTEIQDEVDTVLTGKLDQPWYGSQPDVPDWQLAQLRGKVNSVAEVNMYNNMVDPESNAKQSVAEVMKDYEPTYNGTMVNRPKAVIAKQAGFEAKKFDKYLDVFTFANKDYITEQVGEDVPPEDISYEFSENGTFIMRHLGGEQIGGRFQVSNIKTIGENFGAREVSDISAKAVAERKKAREEEAAKREDAEHMALFYKEWGESLNRKE</sequence>
<dbReference type="EMBL" id="MW865291">
    <property type="protein sequence ID" value="QZI86141.1"/>
    <property type="molecule type" value="Genomic_DNA"/>
</dbReference>
<evidence type="ECO:0000313" key="2">
    <source>
        <dbReference type="Proteomes" id="UP000828465"/>
    </source>
</evidence>
<organism evidence="1 2">
    <name type="scientific">Vibrio phage 15E36.1</name>
    <dbReference type="NCBI Taxonomy" id="2859290"/>
    <lineage>
        <taxon>Viruses</taxon>
        <taxon>Duplodnaviria</taxon>
        <taxon>Heunggongvirae</taxon>
        <taxon>Uroviricota</taxon>
        <taxon>Caudoviricetes</taxon>
        <taxon>Autographivirales</taxon>
        <taxon>Autosignataviridae</taxon>
        <taxon>Colwellvirinae</taxon>
        <taxon>Roscoffvirus</taxon>
        <taxon>Roscoffvirus rv15E36</taxon>
    </lineage>
</organism>
<protein>
    <submittedName>
        <fullName evidence="1">Uncharacterized protein</fullName>
    </submittedName>
</protein>
<name>A0AAE8C4T6_9CAUD</name>
<evidence type="ECO:0000313" key="1">
    <source>
        <dbReference type="EMBL" id="QZI86141.1"/>
    </source>
</evidence>
<dbReference type="Proteomes" id="UP000828465">
    <property type="component" value="Segment"/>
</dbReference>
<accession>A0AAE8C4T6</accession>
<proteinExistence type="predicted"/>
<reference evidence="1" key="1">
    <citation type="submission" date="2021-03" db="EMBL/GenBank/DDBJ databases">
        <title>Rapid evolution of virus immunity in the wild.</title>
        <authorList>
            <person name="Piel D."/>
            <person name="Bruto M."/>
            <person name="Labreuche Y."/>
            <person name="Blanquart F."/>
            <person name="Chenivesse S."/>
            <person name="Lepanse S."/>
            <person name="James A."/>
            <person name="Garcia Cruz R."/>
            <person name="Dubert J."/>
            <person name="Petton B."/>
            <person name="Lieberman E."/>
            <person name="Wegner M.K."/>
            <person name="Hussain F.A."/>
            <person name="Kauffman K.K."/>
            <person name="Polz M.F."/>
            <person name="Gandon S."/>
            <person name="Bikard D."/>
            <person name="Le Roux F."/>
        </authorList>
    </citation>
    <scope>NUCLEOTIDE SEQUENCE</scope>
</reference>
<keyword evidence="2" id="KW-1185">Reference proteome</keyword>
<gene>
    <name evidence="1" type="ORF">PODOV006v2_p0047</name>
</gene>